<comment type="cofactor">
    <cofactor evidence="1">
        <name>FMN</name>
        <dbReference type="ChEBI" id="CHEBI:58210"/>
    </cofactor>
</comment>
<organism evidence="5">
    <name type="scientific">Thermosphaera aggregans</name>
    <dbReference type="NCBI Taxonomy" id="54254"/>
    <lineage>
        <taxon>Archaea</taxon>
        <taxon>Thermoproteota</taxon>
        <taxon>Thermoprotei</taxon>
        <taxon>Desulfurococcales</taxon>
        <taxon>Desulfurococcaceae</taxon>
        <taxon>Thermosphaera</taxon>
    </lineage>
</organism>
<protein>
    <submittedName>
        <fullName evidence="5">Flavin reductase family protein</fullName>
    </submittedName>
</protein>
<dbReference type="InterPro" id="IPR002563">
    <property type="entry name" value="Flavin_Rdtase-like_dom"/>
</dbReference>
<reference evidence="5" key="1">
    <citation type="journal article" date="2020" name="mSystems">
        <title>Genome- and Community-Level Interaction Insights into Carbon Utilization and Element Cycling Functions of Hydrothermarchaeota in Hydrothermal Sediment.</title>
        <authorList>
            <person name="Zhou Z."/>
            <person name="Liu Y."/>
            <person name="Xu W."/>
            <person name="Pan J."/>
            <person name="Luo Z.H."/>
            <person name="Li M."/>
        </authorList>
    </citation>
    <scope>NUCLEOTIDE SEQUENCE [LARGE SCALE GENOMIC DNA]</scope>
    <source>
        <strain evidence="5">SpSt-23</strain>
    </source>
</reference>
<dbReference type="InterPro" id="IPR052174">
    <property type="entry name" value="Flavoredoxin"/>
</dbReference>
<dbReference type="EMBL" id="DSJT01000004">
    <property type="protein sequence ID" value="HEF86957.1"/>
    <property type="molecule type" value="Genomic_DNA"/>
</dbReference>
<feature type="domain" description="Flavin reductase like" evidence="4">
    <location>
        <begin position="12"/>
        <end position="155"/>
    </location>
</feature>
<dbReference type="GO" id="GO:0010181">
    <property type="term" value="F:FMN binding"/>
    <property type="evidence" value="ECO:0007669"/>
    <property type="project" value="InterPro"/>
</dbReference>
<sequence>MYVEVSPNDYHVLHPRPVYLIVSKSKEGRLNVMPASWVSPVYDDPFLIAVSIWSGSLTHEYVSETGELTINVLSEKHAELAYKLGTVSGRDVDKFKTYGLKQYPSKTISTPGLDGVLGFVECVVKNKVPVGESTLFICESKAIHVDKEVYEKYGWNLSRTNILLHGAGKSFTTTSRLIRVSK</sequence>
<evidence type="ECO:0000313" key="5">
    <source>
        <dbReference type="EMBL" id="HEF86957.1"/>
    </source>
</evidence>
<dbReference type="AlphaFoldDB" id="A0A7C2BK58"/>
<evidence type="ECO:0000256" key="3">
    <source>
        <dbReference type="ARBA" id="ARBA00038054"/>
    </source>
</evidence>
<dbReference type="Pfam" id="PF01613">
    <property type="entry name" value="Flavin_Reduct"/>
    <property type="match status" value="1"/>
</dbReference>
<dbReference type="SMART" id="SM00903">
    <property type="entry name" value="Flavin_Reduct"/>
    <property type="match status" value="1"/>
</dbReference>
<proteinExistence type="inferred from homology"/>
<gene>
    <name evidence="5" type="ORF">ENP55_01350</name>
</gene>
<evidence type="ECO:0000256" key="2">
    <source>
        <dbReference type="ARBA" id="ARBA00022630"/>
    </source>
</evidence>
<dbReference type="PANTHER" id="PTHR43567:SF1">
    <property type="entry name" value="FLAVOREDOXIN"/>
    <property type="match status" value="1"/>
</dbReference>
<dbReference type="Gene3D" id="2.30.110.10">
    <property type="entry name" value="Electron Transport, Fmn-binding Protein, Chain A"/>
    <property type="match status" value="1"/>
</dbReference>
<dbReference type="InterPro" id="IPR012349">
    <property type="entry name" value="Split_barrel_FMN-bd"/>
</dbReference>
<name>A0A7C2BK58_9CREN</name>
<comment type="similarity">
    <text evidence="3">Belongs to the flavoredoxin family.</text>
</comment>
<accession>A0A7C2BK58</accession>
<evidence type="ECO:0000256" key="1">
    <source>
        <dbReference type="ARBA" id="ARBA00001917"/>
    </source>
</evidence>
<dbReference type="PANTHER" id="PTHR43567">
    <property type="entry name" value="FLAVOREDOXIN-RELATED-RELATED"/>
    <property type="match status" value="1"/>
</dbReference>
<comment type="caution">
    <text evidence="5">The sequence shown here is derived from an EMBL/GenBank/DDBJ whole genome shotgun (WGS) entry which is preliminary data.</text>
</comment>
<evidence type="ECO:0000259" key="4">
    <source>
        <dbReference type="SMART" id="SM00903"/>
    </source>
</evidence>
<keyword evidence="2" id="KW-0285">Flavoprotein</keyword>
<dbReference type="SUPFAM" id="SSF50475">
    <property type="entry name" value="FMN-binding split barrel"/>
    <property type="match status" value="1"/>
</dbReference>